<dbReference type="RefSeq" id="XP_060359505.1">
    <property type="nucleotide sequence ID" value="XM_060506274.1"/>
</dbReference>
<dbReference type="SUPFAM" id="SSF56112">
    <property type="entry name" value="Protein kinase-like (PK-like)"/>
    <property type="match status" value="1"/>
</dbReference>
<dbReference type="GeneID" id="85390173"/>
<dbReference type="GO" id="GO:0005524">
    <property type="term" value="F:ATP binding"/>
    <property type="evidence" value="ECO:0007669"/>
    <property type="project" value="InterPro"/>
</dbReference>
<dbReference type="InterPro" id="IPR008271">
    <property type="entry name" value="Ser/Thr_kinase_AS"/>
</dbReference>
<dbReference type="PROSITE" id="PS00108">
    <property type="entry name" value="PROTEIN_KINASE_ST"/>
    <property type="match status" value="1"/>
</dbReference>
<dbReference type="InterPro" id="IPR010730">
    <property type="entry name" value="HET"/>
</dbReference>
<organism evidence="3 4">
    <name type="scientific">Glomerella acutata</name>
    <name type="common">Colletotrichum acutatum</name>
    <dbReference type="NCBI Taxonomy" id="27357"/>
    <lineage>
        <taxon>Eukaryota</taxon>
        <taxon>Fungi</taxon>
        <taxon>Dikarya</taxon>
        <taxon>Ascomycota</taxon>
        <taxon>Pezizomycotina</taxon>
        <taxon>Sordariomycetes</taxon>
        <taxon>Hypocreomycetidae</taxon>
        <taxon>Glomerellales</taxon>
        <taxon>Glomerellaceae</taxon>
        <taxon>Colletotrichum</taxon>
        <taxon>Colletotrichum acutatum species complex</taxon>
    </lineage>
</organism>
<dbReference type="InterPro" id="IPR011009">
    <property type="entry name" value="Kinase-like_dom_sf"/>
</dbReference>
<accession>A0AAD8UCW8</accession>
<dbReference type="PANTHER" id="PTHR33112">
    <property type="entry name" value="DOMAIN PROTEIN, PUTATIVE-RELATED"/>
    <property type="match status" value="1"/>
</dbReference>
<keyword evidence="4" id="KW-1185">Reference proteome</keyword>
<dbReference type="AlphaFoldDB" id="A0AAD8UCW8"/>
<feature type="compositionally biased region" description="Polar residues" evidence="1">
    <location>
        <begin position="512"/>
        <end position="522"/>
    </location>
</feature>
<dbReference type="SMART" id="SM00220">
    <property type="entry name" value="S_TKc"/>
    <property type="match status" value="1"/>
</dbReference>
<dbReference type="EMBL" id="JAHMHS010000144">
    <property type="protein sequence ID" value="KAK1712889.1"/>
    <property type="molecule type" value="Genomic_DNA"/>
</dbReference>
<name>A0AAD8UCW8_GLOAC</name>
<evidence type="ECO:0000313" key="3">
    <source>
        <dbReference type="EMBL" id="KAK1712889.1"/>
    </source>
</evidence>
<reference evidence="3" key="1">
    <citation type="submission" date="2021-12" db="EMBL/GenBank/DDBJ databases">
        <title>Comparative genomics, transcriptomics and evolutionary studies reveal genomic signatures of adaptation to plant cell wall in hemibiotrophic fungi.</title>
        <authorList>
            <consortium name="DOE Joint Genome Institute"/>
            <person name="Baroncelli R."/>
            <person name="Diaz J.F."/>
            <person name="Benocci T."/>
            <person name="Peng M."/>
            <person name="Battaglia E."/>
            <person name="Haridas S."/>
            <person name="Andreopoulos W."/>
            <person name="Labutti K."/>
            <person name="Pangilinan J."/>
            <person name="Floch G.L."/>
            <person name="Makela M.R."/>
            <person name="Henrissat B."/>
            <person name="Grigoriev I.V."/>
            <person name="Crouch J.A."/>
            <person name="De Vries R.P."/>
            <person name="Sukno S.A."/>
            <person name="Thon M.R."/>
        </authorList>
    </citation>
    <scope>NUCLEOTIDE SEQUENCE</scope>
    <source>
        <strain evidence="3">CBS 112980</strain>
    </source>
</reference>
<evidence type="ECO:0000256" key="1">
    <source>
        <dbReference type="SAM" id="MobiDB-lite"/>
    </source>
</evidence>
<dbReference type="PROSITE" id="PS50011">
    <property type="entry name" value="PROTEIN_KINASE_DOM"/>
    <property type="match status" value="1"/>
</dbReference>
<feature type="region of interest" description="Disordered" evidence="1">
    <location>
        <begin position="489"/>
        <end position="526"/>
    </location>
</feature>
<dbReference type="Gene3D" id="1.10.510.10">
    <property type="entry name" value="Transferase(Phosphotransferase) domain 1"/>
    <property type="match status" value="1"/>
</dbReference>
<dbReference type="InterPro" id="IPR000719">
    <property type="entry name" value="Prot_kinase_dom"/>
</dbReference>
<feature type="domain" description="Protein kinase" evidence="2">
    <location>
        <begin position="174"/>
        <end position="501"/>
    </location>
</feature>
<evidence type="ECO:0000259" key="2">
    <source>
        <dbReference type="PROSITE" id="PS50011"/>
    </source>
</evidence>
<evidence type="ECO:0000313" key="4">
    <source>
        <dbReference type="Proteomes" id="UP001244207"/>
    </source>
</evidence>
<sequence length="1189" mass="134283">MADLQGQLVSAQLPAGTCGGNTFLPYSVLEKKVTTQLVTDTLSYHTRKSPETISKIASFVCGKPGARRVFAVLACLGRPERIDLFYEHNFVDPILPLFVDESKQVRTRSTETGHSEITKRVFADKFWALVISPYLFCDNQWQFLGPVFNEHQFRYSFRKEHRMPFLEQAGGHKESHFSTVGKWSIHQSHFKKSSKLRLSVDTHGHPVVAVKELKLVNMNPDQYERAAEAEAEVLQMIREMKHPHLIKAIAYYKRGDRYFIIFPWAEGGNLRDYWGKEPPRKLDADFVGWVFGQLCGLASAMNKLHSTKDSACRHGDLKPENILCFENTRTSDPFSQPFLVIADVGLAKVHILATEMRNEATRTMSGTVMYEPPEAVLLFTKKQPRSRRYDVWSIGCIYFEFLIWLLYGKAELVRFGDDIAHPVNRTRQFFDVHGSGVAGAASIKPGVQKWIDWIRRDPRCPPNTAIRKLLELICTRLLVIEVSKSRKESSGSVSAQGSTTLHATDDPDNPSIVRSDTNSSFNGDPADDLRFRATSIEMYETLAGIVKDASGNPPRIAWMNWQASSPGGPGQYGDTLGVSQLGIRGRRGLDNEWECSPDVNTARALSKEIDISHQLPLKNATNTLCSRCKDLQQRLRSQRFSFSDDLEALASRAEACDLCRLLRFSLGSMTAKTYGEIQFEKLNSYLTSSVKPGRPVAVLYSLPGKAFLGSQMGIPVLPAAGSQAHIAALSTWIRVCDNTHDCSPAFDTTFLPTRVIDVRSEGFKSCRLLCTDRGQTNSGKYLALSHRWGAPDQHRKFCTLKDNLESFKDEIKLTELPQTFQDAINVTRRLGIGYLWIDSLCIVQDDPEDWKTESLLMEQVYSSAYATLAASCASGTEDGFLKPRPWRHCVTLASERGSYYVCDSIDDFGRDVEQGELNKRAWILQERALSRRTIYFSEKQTYWECGRGVSRKASFLGDSDFPHSIDTYVRGMKIELYQDLYQKYSGLALSSIGDRPVAIRGLEARLIRTFRTVGSHGVFDSFFHRCLLWKKACLSLSRIDSELLRGIHVPSWSWMAYDGEIKYLNVPFNKYSWEADIISPFSTWSSQSMEERSEKEAVCEIRAPLWDFRGSDSLCLELDNPDRRLSNLKCVIVARKKDSQGDPQQSHYIIIVHSIAIDGPCKVYERVGVAEVRGEQIAFNKGSQSGILR</sequence>
<dbReference type="GO" id="GO:0004672">
    <property type="term" value="F:protein kinase activity"/>
    <property type="evidence" value="ECO:0007669"/>
    <property type="project" value="InterPro"/>
</dbReference>
<dbReference type="Pfam" id="PF00069">
    <property type="entry name" value="Pkinase"/>
    <property type="match status" value="1"/>
</dbReference>
<protein>
    <recommendedName>
        <fullName evidence="2">Protein kinase domain-containing protein</fullName>
    </recommendedName>
</protein>
<dbReference type="Proteomes" id="UP001244207">
    <property type="component" value="Unassembled WGS sequence"/>
</dbReference>
<gene>
    <name evidence="3" type="ORF">BDZ83DRAFT_589845</name>
</gene>
<proteinExistence type="predicted"/>
<dbReference type="Pfam" id="PF06985">
    <property type="entry name" value="HET"/>
    <property type="match status" value="1"/>
</dbReference>
<dbReference type="CDD" id="cd00180">
    <property type="entry name" value="PKc"/>
    <property type="match status" value="1"/>
</dbReference>
<dbReference type="PANTHER" id="PTHR33112:SF10">
    <property type="entry name" value="TOL"/>
    <property type="match status" value="1"/>
</dbReference>
<comment type="caution">
    <text evidence="3">The sequence shown here is derived from an EMBL/GenBank/DDBJ whole genome shotgun (WGS) entry which is preliminary data.</text>
</comment>